<reference evidence="8 9" key="1">
    <citation type="submission" date="2024-08" db="EMBL/GenBank/DDBJ databases">
        <title>Whole-genome sequencing of halo(alkali)philic microorganisms from hypersaline lakes.</title>
        <authorList>
            <person name="Sorokin D.Y."/>
            <person name="Merkel A.Y."/>
            <person name="Messina E."/>
            <person name="Yakimov M."/>
        </authorList>
    </citation>
    <scope>NUCLEOTIDE SEQUENCE [LARGE SCALE GENOMIC DNA]</scope>
    <source>
        <strain evidence="8 9">Cl-TMA</strain>
    </source>
</reference>
<keyword evidence="5" id="KW-0408">Iron</keyword>
<dbReference type="PANTHER" id="PTHR42836:SF1">
    <property type="entry name" value="7-CARBOXY-7-DEAZAGUANINE SYNTHASE"/>
    <property type="match status" value="1"/>
</dbReference>
<feature type="domain" description="Radical SAM core" evidence="7">
    <location>
        <begin position="13"/>
        <end position="207"/>
    </location>
</feature>
<keyword evidence="9" id="KW-1185">Reference proteome</keyword>
<dbReference type="CDD" id="cd01335">
    <property type="entry name" value="Radical_SAM"/>
    <property type="match status" value="1"/>
</dbReference>
<proteinExistence type="predicted"/>
<evidence type="ECO:0000256" key="1">
    <source>
        <dbReference type="ARBA" id="ARBA00001966"/>
    </source>
</evidence>
<name>A0ABV4TX89_9GAMM</name>
<dbReference type="RefSeq" id="WP_373656724.1">
    <property type="nucleotide sequence ID" value="NZ_JBGUAW010000009.1"/>
</dbReference>
<dbReference type="InterPro" id="IPR007197">
    <property type="entry name" value="rSAM"/>
</dbReference>
<dbReference type="SUPFAM" id="SSF102114">
    <property type="entry name" value="Radical SAM enzymes"/>
    <property type="match status" value="1"/>
</dbReference>
<protein>
    <submittedName>
        <fullName evidence="8">TatD family nuclease-associated radical SAM protein</fullName>
    </submittedName>
</protein>
<dbReference type="Pfam" id="PF04055">
    <property type="entry name" value="Radical_SAM"/>
    <property type="match status" value="1"/>
</dbReference>
<dbReference type="SFLD" id="SFLDG01111">
    <property type="entry name" value="Uncharacterised_Radical_SAM_Su"/>
    <property type="match status" value="1"/>
</dbReference>
<dbReference type="NCBIfam" id="TIGR04038">
    <property type="entry name" value="tatD_link_rSAM"/>
    <property type="match status" value="1"/>
</dbReference>
<keyword evidence="3" id="KW-0949">S-adenosyl-L-methionine</keyword>
<evidence type="ECO:0000256" key="5">
    <source>
        <dbReference type="ARBA" id="ARBA00023004"/>
    </source>
</evidence>
<dbReference type="SFLD" id="SFLDS00029">
    <property type="entry name" value="Radical_SAM"/>
    <property type="match status" value="1"/>
</dbReference>
<sequence>MSKQKDPPGRLVYALGDRLYINLTSGCSLKCQFCLKNNDTGPMVGDVDLSLGRQPSATEIRKALTDLEGYAEVVFCGFGEPTLRLPTLLELAEFLKRKNMPVRLNTDGLANRVFRRDVTPQFAGRIDRISVSLNAQDAETYNRLCAPPWPDAFQYLMDFIRNARDHVEEVSATAIDGLEGVDIEACRRLAEEDLGVMFRPRPLDDIG</sequence>
<dbReference type="InterPro" id="IPR013785">
    <property type="entry name" value="Aldolase_TIM"/>
</dbReference>
<dbReference type="EMBL" id="JBGUAW010000009">
    <property type="protein sequence ID" value="MFA9461937.1"/>
    <property type="molecule type" value="Genomic_DNA"/>
</dbReference>
<evidence type="ECO:0000256" key="4">
    <source>
        <dbReference type="ARBA" id="ARBA00022723"/>
    </source>
</evidence>
<evidence type="ECO:0000259" key="7">
    <source>
        <dbReference type="PROSITE" id="PS51918"/>
    </source>
</evidence>
<evidence type="ECO:0000256" key="2">
    <source>
        <dbReference type="ARBA" id="ARBA00022485"/>
    </source>
</evidence>
<comment type="caution">
    <text evidence="8">The sequence shown here is derived from an EMBL/GenBank/DDBJ whole genome shotgun (WGS) entry which is preliminary data.</text>
</comment>
<dbReference type="PROSITE" id="PS51918">
    <property type="entry name" value="RADICAL_SAM"/>
    <property type="match status" value="1"/>
</dbReference>
<gene>
    <name evidence="8" type="ORF">ACERLL_14020</name>
</gene>
<organism evidence="8 9">
    <name type="scientific">Thiohalorhabdus methylotrophus</name>
    <dbReference type="NCBI Taxonomy" id="3242694"/>
    <lineage>
        <taxon>Bacteria</taxon>
        <taxon>Pseudomonadati</taxon>
        <taxon>Pseudomonadota</taxon>
        <taxon>Gammaproteobacteria</taxon>
        <taxon>Thiohalorhabdales</taxon>
        <taxon>Thiohalorhabdaceae</taxon>
        <taxon>Thiohalorhabdus</taxon>
    </lineage>
</organism>
<comment type="cofactor">
    <cofactor evidence="1">
        <name>[4Fe-4S] cluster</name>
        <dbReference type="ChEBI" id="CHEBI:49883"/>
    </cofactor>
</comment>
<dbReference type="InterPro" id="IPR058240">
    <property type="entry name" value="rSAM_sf"/>
</dbReference>
<evidence type="ECO:0000256" key="6">
    <source>
        <dbReference type="ARBA" id="ARBA00023014"/>
    </source>
</evidence>
<dbReference type="Proteomes" id="UP001575181">
    <property type="component" value="Unassembled WGS sequence"/>
</dbReference>
<keyword evidence="4" id="KW-0479">Metal-binding</keyword>
<evidence type="ECO:0000313" key="8">
    <source>
        <dbReference type="EMBL" id="MFA9461937.1"/>
    </source>
</evidence>
<accession>A0ABV4TX89</accession>
<dbReference type="PANTHER" id="PTHR42836">
    <property type="entry name" value="7-CARBOXY-7-DEAZAGUANINE SYNTHASE"/>
    <property type="match status" value="1"/>
</dbReference>
<evidence type="ECO:0000313" key="9">
    <source>
        <dbReference type="Proteomes" id="UP001575181"/>
    </source>
</evidence>
<keyword evidence="6" id="KW-0411">Iron-sulfur</keyword>
<dbReference type="InterPro" id="IPR023821">
    <property type="entry name" value="rSAM_TatD-assoc"/>
</dbReference>
<dbReference type="Gene3D" id="3.20.20.70">
    <property type="entry name" value="Aldolase class I"/>
    <property type="match status" value="1"/>
</dbReference>
<keyword evidence="2" id="KW-0004">4Fe-4S</keyword>
<evidence type="ECO:0000256" key="3">
    <source>
        <dbReference type="ARBA" id="ARBA00022691"/>
    </source>
</evidence>